<keyword evidence="1" id="KW-0472">Membrane</keyword>
<evidence type="ECO:0008006" key="4">
    <source>
        <dbReference type="Google" id="ProtNLM"/>
    </source>
</evidence>
<name>A0A1H7KGW1_OLID1</name>
<dbReference type="InterPro" id="IPR046657">
    <property type="entry name" value="DUF6766"/>
</dbReference>
<feature type="transmembrane region" description="Helical" evidence="1">
    <location>
        <begin position="131"/>
        <end position="151"/>
    </location>
</feature>
<gene>
    <name evidence="2" type="ORF">SAMN05661044_01340</name>
</gene>
<sequence length="221" mass="25296">MTKNKKTSFLYRNSLSIVFLVFFFGALLAQAYFGWKEHNQEIAEFGAPPLGLYAYLKSGHFISATFENFQSEFLQMAMYVILTVFLRQIGSAESKGIDTEEDVDREPMPGPHAPAPVNKGGWRLALYKHSLSIAFIILFILSWLGHLYGSFKDYNVEQQLKHEQVLAISEFLKEPIFWFETFQNWQSEFLSVASIVILTIFLRQKGSPESKPVDTPHLENG</sequence>
<organism evidence="2 3">
    <name type="scientific">Olivibacter domesticus</name>
    <name type="common">Pseudosphingobacterium domesticum</name>
    <dbReference type="NCBI Taxonomy" id="407022"/>
    <lineage>
        <taxon>Bacteria</taxon>
        <taxon>Pseudomonadati</taxon>
        <taxon>Bacteroidota</taxon>
        <taxon>Sphingobacteriia</taxon>
        <taxon>Sphingobacteriales</taxon>
        <taxon>Sphingobacteriaceae</taxon>
        <taxon>Olivibacter</taxon>
    </lineage>
</organism>
<evidence type="ECO:0000256" key="1">
    <source>
        <dbReference type="SAM" id="Phobius"/>
    </source>
</evidence>
<dbReference type="STRING" id="407022.SAMN05661044_01340"/>
<dbReference type="RefSeq" id="WP_093320599.1">
    <property type="nucleotide sequence ID" value="NZ_FOAF01000001.1"/>
</dbReference>
<evidence type="ECO:0000313" key="3">
    <source>
        <dbReference type="Proteomes" id="UP000199421"/>
    </source>
</evidence>
<keyword evidence="1" id="KW-1133">Transmembrane helix</keyword>
<keyword evidence="1" id="KW-0812">Transmembrane</keyword>
<accession>A0A1H7KGW1</accession>
<evidence type="ECO:0000313" key="2">
    <source>
        <dbReference type="EMBL" id="SEK85740.1"/>
    </source>
</evidence>
<reference evidence="3" key="1">
    <citation type="submission" date="2016-10" db="EMBL/GenBank/DDBJ databases">
        <authorList>
            <person name="Varghese N."/>
            <person name="Submissions S."/>
        </authorList>
    </citation>
    <scope>NUCLEOTIDE SEQUENCE [LARGE SCALE GENOMIC DNA]</scope>
    <source>
        <strain evidence="3">DSM 18733</strain>
    </source>
</reference>
<proteinExistence type="predicted"/>
<dbReference type="Proteomes" id="UP000199421">
    <property type="component" value="Unassembled WGS sequence"/>
</dbReference>
<keyword evidence="3" id="KW-1185">Reference proteome</keyword>
<dbReference type="AlphaFoldDB" id="A0A1H7KGW1"/>
<dbReference type="EMBL" id="FOAF01000001">
    <property type="protein sequence ID" value="SEK85740.1"/>
    <property type="molecule type" value="Genomic_DNA"/>
</dbReference>
<dbReference type="OrthoDB" id="187863at2"/>
<dbReference type="Pfam" id="PF20554">
    <property type="entry name" value="DUF6766"/>
    <property type="match status" value="1"/>
</dbReference>
<protein>
    <recommendedName>
        <fullName evidence="4">Transmembrane protein</fullName>
    </recommendedName>
</protein>